<reference evidence="14" key="1">
    <citation type="submission" date="2011-02" db="EMBL/GenBank/DDBJ databases">
        <title>The Genome Sequence of Capsaspora owczarzaki ATCC 30864.</title>
        <authorList>
            <person name="Russ C."/>
            <person name="Cuomo C."/>
            <person name="Burger G."/>
            <person name="Gray M.W."/>
            <person name="Holland P.W.H."/>
            <person name="King N."/>
            <person name="Lang F.B.F."/>
            <person name="Roger A.J."/>
            <person name="Ruiz-Trillo I."/>
            <person name="Young S.K."/>
            <person name="Zeng Q."/>
            <person name="Gargeya S."/>
            <person name="Alvarado L."/>
            <person name="Berlin A."/>
            <person name="Chapman S.B."/>
            <person name="Chen Z."/>
            <person name="Freedman E."/>
            <person name="Gellesch M."/>
            <person name="Goldberg J."/>
            <person name="Griggs A."/>
            <person name="Gujja S."/>
            <person name="Heilman E."/>
            <person name="Heiman D."/>
            <person name="Howarth C."/>
            <person name="Mehta T."/>
            <person name="Neiman D."/>
            <person name="Pearson M."/>
            <person name="Roberts A."/>
            <person name="Saif S."/>
            <person name="Shea T."/>
            <person name="Shenoy N."/>
            <person name="Sisk P."/>
            <person name="Stolte C."/>
            <person name="Sykes S."/>
            <person name="White J."/>
            <person name="Yandava C."/>
            <person name="Haas B."/>
            <person name="Nusbaum C."/>
            <person name="Birren B."/>
        </authorList>
    </citation>
    <scope>NUCLEOTIDE SEQUENCE</scope>
    <source>
        <strain evidence="14">ATCC 30864</strain>
    </source>
</reference>
<evidence type="ECO:0000313" key="14">
    <source>
        <dbReference type="Proteomes" id="UP000008743"/>
    </source>
</evidence>
<evidence type="ECO:0000256" key="2">
    <source>
        <dbReference type="ARBA" id="ARBA00012903"/>
    </source>
</evidence>
<keyword evidence="6" id="KW-0862">Zinc</keyword>
<dbReference type="PROSITE" id="PS50056">
    <property type="entry name" value="TYR_PHOSPHATASE_2"/>
    <property type="match status" value="1"/>
</dbReference>
<dbReference type="Pfam" id="PF06602">
    <property type="entry name" value="Myotub-related"/>
    <property type="match status" value="1"/>
</dbReference>
<evidence type="ECO:0000259" key="12">
    <source>
        <dbReference type="PROSITE" id="PS51339"/>
    </source>
</evidence>
<dbReference type="PROSITE" id="PS00383">
    <property type="entry name" value="TYR_PHOSPHATASE_1"/>
    <property type="match status" value="1"/>
</dbReference>
<feature type="compositionally biased region" description="Polar residues" evidence="9">
    <location>
        <begin position="476"/>
        <end position="487"/>
    </location>
</feature>
<sequence length="1151" mass="127134">MQSATSNSVEWSASQAPARTATICGEFALASAAHTFPIHAQASLLLSSFCPAPRLPAVAEESFILNPCNELTFVHSGVFCDDGKPTKQKNKQTVRQGRDLKPTDLNGLADPYCKIVVHGPESRSKKVQHKTTVRPETLSPTWAESFEVPLEEHDPYIVIEVWDRDQFNQDDFMGRIMLPVRLLSDTPTLNWYPLCRATPKDIVKGEIELEISINPPIDTFEQSSLHAELFEMCRYKGLNVMVLCHDLSDHARSNTSTLDGRVFTPSLSPRSQNAITRAVFEIPGPAETIELAVPDVLIDVGGARTAGRVFLTNFRLVLVSERDAAAAAQLSSQATGPSRQPAARQYYSQGPSGLQLLSAGVLALEGGDFSMSIPFGVITEVSKGNPEQVRRQQTAGTVDGFKIDAKSLTIRCSDFRNIRIICHSDASILNFNALKRRLQHHHANAADHPVAYDFVKAYPTLTRGWMYRPSTDSVSARSATLQQQPSAGATPSPQSADPASTSAAAPSADAGGTAQAPSNADGESSKLMYSLSINDLDLVGSEPDLVFQSPTPSPHPSQQADALVPLPAISERRKAQLILDMPNAALPPQTLNAATRPQLSLVQQPATSASPAPRQEIWPEPIAQAVIPARVQSPPSGETPGSRTPVEFTPFVPVRSFDMSSEMRRQGVLPDKWKLSTINDLYKLCSSYPDEFFVPAEIDDDILIESAAFRSRGRLPVLTWYNARKGNVIVRSAQPLVGATNKYSTADERLIETIRCLGSPQKHLVIFDARSIMAAGGNKLKGKGTEDTAGRYTNCKILFLDIGNIHAMRDSFDALAAMCESAPDASWLSALESTQWLSHLRSLLSAAVTISRYVDDRGMSVLVHCSDGWDRTAQLTTLAQLLLDPFYRTFLGFPVLIMKDWLAFGHKFRERLGTHDSPNERSPIFLQFLDCVWQIQQQFPSAFEFSGEYLRRIAEHHNSKWFGTFLHSTDKDRRLNQAATSTVSIWAYLDASRTELRNPHYECTNQVLCPKTSVKSLRLWSQYFLRFDELSRLAKDVPEDDDVTDSGSIIPGQGTTSQVGPSATPTVVMWVPDHRVKACHDCQLRFSQLRRKHHCRECVKQKLHLPQLGYTAEEKVCETCFAKYNPQPNVVAPSQPVPKSLEVRPTHLFDT</sequence>
<evidence type="ECO:0000313" key="13">
    <source>
        <dbReference type="EMBL" id="KJE89183.1"/>
    </source>
</evidence>
<dbReference type="GO" id="GO:0008270">
    <property type="term" value="F:zinc ion binding"/>
    <property type="evidence" value="ECO:0007669"/>
    <property type="project" value="UniProtKB-KW"/>
</dbReference>
<dbReference type="InterPro" id="IPR003595">
    <property type="entry name" value="Tyr_Pase_cat"/>
</dbReference>
<keyword evidence="14" id="KW-1185">Reference proteome</keyword>
<dbReference type="Proteomes" id="UP000008743">
    <property type="component" value="Unassembled WGS sequence"/>
</dbReference>
<dbReference type="GO" id="GO:0046856">
    <property type="term" value="P:phosphatidylinositol dephosphorylation"/>
    <property type="evidence" value="ECO:0007669"/>
    <property type="project" value="TreeGrafter"/>
</dbReference>
<dbReference type="InterPro" id="IPR029021">
    <property type="entry name" value="Prot-tyrosine_phosphatase-like"/>
</dbReference>
<feature type="region of interest" description="Disordered" evidence="9">
    <location>
        <begin position="1038"/>
        <end position="1061"/>
    </location>
</feature>
<gene>
    <name evidence="13" type="ORF">CAOG_000703</name>
</gene>
<evidence type="ECO:0000256" key="4">
    <source>
        <dbReference type="ARBA" id="ARBA00022771"/>
    </source>
</evidence>
<feature type="domain" description="C2" evidence="10">
    <location>
        <begin position="67"/>
        <end position="192"/>
    </location>
</feature>
<dbReference type="InterPro" id="IPR010569">
    <property type="entry name" value="Myotubularin-like_Pase_dom"/>
</dbReference>
<feature type="region of interest" description="Disordered" evidence="9">
    <location>
        <begin position="476"/>
        <end position="523"/>
    </location>
</feature>
<evidence type="ECO:0000256" key="7">
    <source>
        <dbReference type="PIRSR" id="PIRSR630564-1"/>
    </source>
</evidence>
<name>A0A0D2WJ16_CAPO3</name>
<dbReference type="PANTHER" id="PTHR10807">
    <property type="entry name" value="MYOTUBULARIN-RELATED"/>
    <property type="match status" value="1"/>
</dbReference>
<dbReference type="GO" id="GO:0004438">
    <property type="term" value="F:phosphatidylinositol-3-phosphate phosphatase activity"/>
    <property type="evidence" value="ECO:0007669"/>
    <property type="project" value="TreeGrafter"/>
</dbReference>
<feature type="domain" description="Tyrosine specific protein phosphatases" evidence="11">
    <location>
        <begin position="834"/>
        <end position="878"/>
    </location>
</feature>
<dbReference type="Pfam" id="PF01363">
    <property type="entry name" value="FYVE"/>
    <property type="match status" value="1"/>
</dbReference>
<evidence type="ECO:0000259" key="11">
    <source>
        <dbReference type="PROSITE" id="PS50056"/>
    </source>
</evidence>
<evidence type="ECO:0000256" key="1">
    <source>
        <dbReference type="ARBA" id="ARBA00004184"/>
    </source>
</evidence>
<feature type="domain" description="Myotubularin phosphatase" evidence="12">
    <location>
        <begin position="653"/>
        <end position="1024"/>
    </location>
</feature>
<dbReference type="GO" id="GO:0052629">
    <property type="term" value="F:phosphatidylinositol-3,5-bisphosphate 3-phosphatase activity"/>
    <property type="evidence" value="ECO:0007669"/>
    <property type="project" value="UniProtKB-EC"/>
</dbReference>
<dbReference type="SMART" id="SM00404">
    <property type="entry name" value="PTPc_motif"/>
    <property type="match status" value="1"/>
</dbReference>
<dbReference type="CDD" id="cd00030">
    <property type="entry name" value="C2"/>
    <property type="match status" value="1"/>
</dbReference>
<organism evidence="13 14">
    <name type="scientific">Capsaspora owczarzaki (strain ATCC 30864)</name>
    <dbReference type="NCBI Taxonomy" id="595528"/>
    <lineage>
        <taxon>Eukaryota</taxon>
        <taxon>Filasterea</taxon>
        <taxon>Capsaspora</taxon>
    </lineage>
</organism>
<feature type="binding site" evidence="8">
    <location>
        <begin position="865"/>
        <end position="871"/>
    </location>
    <ligand>
        <name>substrate</name>
    </ligand>
</feature>
<evidence type="ECO:0000256" key="8">
    <source>
        <dbReference type="PIRSR" id="PIRSR630564-2"/>
    </source>
</evidence>
<comment type="subcellular location">
    <subcellularLocation>
        <location evidence="1">Endomembrane system</location>
        <topology evidence="1">Peripheral membrane protein</topology>
    </subcellularLocation>
</comment>
<dbReference type="Gene3D" id="2.60.40.150">
    <property type="entry name" value="C2 domain"/>
    <property type="match status" value="1"/>
</dbReference>
<evidence type="ECO:0000256" key="6">
    <source>
        <dbReference type="ARBA" id="ARBA00022833"/>
    </source>
</evidence>
<dbReference type="SUPFAM" id="SSF57903">
    <property type="entry name" value="FYVE/PHD zinc finger"/>
    <property type="match status" value="1"/>
</dbReference>
<dbReference type="InterPro" id="IPR011011">
    <property type="entry name" value="Znf_FYVE_PHD"/>
</dbReference>
<keyword evidence="4" id="KW-0863">Zinc-finger</keyword>
<dbReference type="InterPro" id="IPR000387">
    <property type="entry name" value="Tyr_Pase_dom"/>
</dbReference>
<keyword evidence="5" id="KW-0378">Hydrolase</keyword>
<dbReference type="eggNOG" id="KOG0696">
    <property type="taxonomic scope" value="Eukaryota"/>
</dbReference>
<dbReference type="EC" id="3.1.3.95" evidence="2"/>
<dbReference type="SMART" id="SM00064">
    <property type="entry name" value="FYVE"/>
    <property type="match status" value="1"/>
</dbReference>
<dbReference type="InterPro" id="IPR035892">
    <property type="entry name" value="C2_domain_sf"/>
</dbReference>
<keyword evidence="3" id="KW-0479">Metal-binding</keyword>
<evidence type="ECO:0000256" key="5">
    <source>
        <dbReference type="ARBA" id="ARBA00022801"/>
    </source>
</evidence>
<feature type="binding site" evidence="8">
    <location>
        <begin position="804"/>
        <end position="805"/>
    </location>
    <ligand>
        <name>substrate</name>
    </ligand>
</feature>
<dbReference type="OrthoDB" id="271628at2759"/>
<dbReference type="Pfam" id="PF00168">
    <property type="entry name" value="C2"/>
    <property type="match status" value="1"/>
</dbReference>
<proteinExistence type="predicted"/>
<dbReference type="SUPFAM" id="SSF49562">
    <property type="entry name" value="C2 domain (Calcium/lipid-binding domain, CaLB)"/>
    <property type="match status" value="1"/>
</dbReference>
<dbReference type="eggNOG" id="KOG4471">
    <property type="taxonomic scope" value="Eukaryota"/>
</dbReference>
<dbReference type="InterPro" id="IPR016130">
    <property type="entry name" value="Tyr_Pase_AS"/>
</dbReference>
<dbReference type="GO" id="GO:0005737">
    <property type="term" value="C:cytoplasm"/>
    <property type="evidence" value="ECO:0007669"/>
    <property type="project" value="TreeGrafter"/>
</dbReference>
<evidence type="ECO:0000256" key="9">
    <source>
        <dbReference type="SAM" id="MobiDB-lite"/>
    </source>
</evidence>
<dbReference type="InterPro" id="IPR013083">
    <property type="entry name" value="Znf_RING/FYVE/PHD"/>
</dbReference>
<feature type="binding site" evidence="8">
    <location>
        <begin position="778"/>
        <end position="781"/>
    </location>
    <ligand>
        <name>substrate</name>
    </ligand>
</feature>
<dbReference type="InterPro" id="IPR000306">
    <property type="entry name" value="Znf_FYVE"/>
</dbReference>
<accession>A0A0D2WJ16</accession>
<dbReference type="InParanoid" id="A0A0D2WJ16"/>
<dbReference type="SUPFAM" id="SSF52799">
    <property type="entry name" value="(Phosphotyrosine protein) phosphatases II"/>
    <property type="match status" value="1"/>
</dbReference>
<dbReference type="PROSITE" id="PS50004">
    <property type="entry name" value="C2"/>
    <property type="match status" value="1"/>
</dbReference>
<evidence type="ECO:0000259" key="10">
    <source>
        <dbReference type="PROSITE" id="PS50004"/>
    </source>
</evidence>
<dbReference type="EMBL" id="KE346360">
    <property type="protein sequence ID" value="KJE89183.1"/>
    <property type="molecule type" value="Genomic_DNA"/>
</dbReference>
<dbReference type="STRING" id="595528.A0A0D2WJ16"/>
<protein>
    <recommendedName>
        <fullName evidence="2">phosphatidylinositol-3,5-bisphosphate 3-phosphatase</fullName>
        <ecNumber evidence="2">3.1.3.95</ecNumber>
    </recommendedName>
</protein>
<dbReference type="GO" id="GO:0016020">
    <property type="term" value="C:membrane"/>
    <property type="evidence" value="ECO:0007669"/>
    <property type="project" value="TreeGrafter"/>
</dbReference>
<dbReference type="SMART" id="SM00239">
    <property type="entry name" value="C2"/>
    <property type="match status" value="1"/>
</dbReference>
<dbReference type="GO" id="GO:0012505">
    <property type="term" value="C:endomembrane system"/>
    <property type="evidence" value="ECO:0007669"/>
    <property type="project" value="UniProtKB-SubCell"/>
</dbReference>
<evidence type="ECO:0000256" key="3">
    <source>
        <dbReference type="ARBA" id="ARBA00022723"/>
    </source>
</evidence>
<feature type="active site" description="Phosphocysteine intermediate" evidence="7">
    <location>
        <position position="865"/>
    </location>
</feature>
<dbReference type="Gene3D" id="3.30.40.10">
    <property type="entry name" value="Zinc/RING finger domain, C3HC4 (zinc finger)"/>
    <property type="match status" value="1"/>
</dbReference>
<dbReference type="InterPro" id="IPR000008">
    <property type="entry name" value="C2_dom"/>
</dbReference>
<dbReference type="InterPro" id="IPR030564">
    <property type="entry name" value="Myotubularin"/>
</dbReference>
<dbReference type="PANTHER" id="PTHR10807:SF128">
    <property type="entry name" value="PHOSPHATIDYLINOSITOL-3,5-BISPHOSPHATE 3-PHOSPHATASE"/>
    <property type="match status" value="1"/>
</dbReference>
<dbReference type="PhylomeDB" id="A0A0D2WJ16"/>
<feature type="compositionally biased region" description="Low complexity" evidence="9">
    <location>
        <begin position="489"/>
        <end position="516"/>
    </location>
</feature>
<dbReference type="PROSITE" id="PS51339">
    <property type="entry name" value="PPASE_MYOTUBULARIN"/>
    <property type="match status" value="1"/>
</dbReference>
<dbReference type="AlphaFoldDB" id="A0A0D2WJ16"/>